<comment type="cofactor">
    <cofactor evidence="1">
        <name>Mg(2+)</name>
        <dbReference type="ChEBI" id="CHEBI:18420"/>
    </cofactor>
</comment>
<evidence type="ECO:0000256" key="3">
    <source>
        <dbReference type="ARBA" id="ARBA00022679"/>
    </source>
</evidence>
<keyword evidence="4" id="KW-0479">Metal-binding</keyword>
<comment type="similarity">
    <text evidence="2">Belongs to the FPP/GGPP synthase family.</text>
</comment>
<gene>
    <name evidence="7" type="ORF">SDC9_47893</name>
</gene>
<reference evidence="7" key="1">
    <citation type="submission" date="2019-08" db="EMBL/GenBank/DDBJ databases">
        <authorList>
            <person name="Kucharzyk K."/>
            <person name="Murdoch R.W."/>
            <person name="Higgins S."/>
            <person name="Loffler F."/>
        </authorList>
    </citation>
    <scope>NUCLEOTIDE SEQUENCE</scope>
</reference>
<dbReference type="GO" id="GO:0008299">
    <property type="term" value="P:isoprenoid biosynthetic process"/>
    <property type="evidence" value="ECO:0007669"/>
    <property type="project" value="UniProtKB-KW"/>
</dbReference>
<name>A0A644WGJ7_9ZZZZ</name>
<dbReference type="GO" id="GO:0004337">
    <property type="term" value="F:(2E,6E)-farnesyl diphosphate synthase activity"/>
    <property type="evidence" value="ECO:0007669"/>
    <property type="project" value="UniProtKB-EC"/>
</dbReference>
<dbReference type="InterPro" id="IPR033749">
    <property type="entry name" value="Polyprenyl_synt_CS"/>
</dbReference>
<evidence type="ECO:0000256" key="1">
    <source>
        <dbReference type="ARBA" id="ARBA00001946"/>
    </source>
</evidence>
<organism evidence="7">
    <name type="scientific">bioreactor metagenome</name>
    <dbReference type="NCBI Taxonomy" id="1076179"/>
    <lineage>
        <taxon>unclassified sequences</taxon>
        <taxon>metagenomes</taxon>
        <taxon>ecological metagenomes</taxon>
    </lineage>
</organism>
<dbReference type="SUPFAM" id="SSF48576">
    <property type="entry name" value="Terpenoid synthases"/>
    <property type="match status" value="1"/>
</dbReference>
<evidence type="ECO:0000256" key="2">
    <source>
        <dbReference type="ARBA" id="ARBA00006706"/>
    </source>
</evidence>
<evidence type="ECO:0000256" key="5">
    <source>
        <dbReference type="ARBA" id="ARBA00022842"/>
    </source>
</evidence>
<dbReference type="Pfam" id="PF00348">
    <property type="entry name" value="polyprenyl_synt"/>
    <property type="match status" value="1"/>
</dbReference>
<comment type="caution">
    <text evidence="7">The sequence shown here is derived from an EMBL/GenBank/DDBJ whole genome shotgun (WGS) entry which is preliminary data.</text>
</comment>
<dbReference type="AlphaFoldDB" id="A0A644WGJ7"/>
<proteinExistence type="inferred from homology"/>
<evidence type="ECO:0000313" key="7">
    <source>
        <dbReference type="EMBL" id="MPM01653.1"/>
    </source>
</evidence>
<dbReference type="FunFam" id="1.10.600.10:FF:000001">
    <property type="entry name" value="Geranylgeranyl diphosphate synthase"/>
    <property type="match status" value="1"/>
</dbReference>
<evidence type="ECO:0000256" key="4">
    <source>
        <dbReference type="ARBA" id="ARBA00022723"/>
    </source>
</evidence>
<accession>A0A644WGJ7</accession>
<keyword evidence="6" id="KW-0414">Isoprene biosynthesis</keyword>
<keyword evidence="5" id="KW-0460">Magnesium</keyword>
<dbReference type="EC" id="2.5.1.10" evidence="7"/>
<dbReference type="PANTHER" id="PTHR43281:SF1">
    <property type="entry name" value="FARNESYL DIPHOSPHATE SYNTHASE"/>
    <property type="match status" value="1"/>
</dbReference>
<dbReference type="PROSITE" id="PS00444">
    <property type="entry name" value="POLYPRENYL_SYNTHASE_2"/>
    <property type="match status" value="1"/>
</dbReference>
<dbReference type="PROSITE" id="PS00723">
    <property type="entry name" value="POLYPRENYL_SYNTHASE_1"/>
    <property type="match status" value="1"/>
</dbReference>
<dbReference type="EMBL" id="VSSQ01000812">
    <property type="protein sequence ID" value="MPM01653.1"/>
    <property type="molecule type" value="Genomic_DNA"/>
</dbReference>
<protein>
    <submittedName>
        <fullName evidence="7">Farnesyl diphosphate synthase</fullName>
        <ecNumber evidence="7">2.5.1.10</ecNumber>
    </submittedName>
</protein>
<dbReference type="PANTHER" id="PTHR43281">
    <property type="entry name" value="FARNESYL DIPHOSPHATE SYNTHASE"/>
    <property type="match status" value="1"/>
</dbReference>
<dbReference type="InterPro" id="IPR053378">
    <property type="entry name" value="Prenyl_diphosphate_synthase"/>
</dbReference>
<dbReference type="CDD" id="cd00685">
    <property type="entry name" value="Trans_IPPS_HT"/>
    <property type="match status" value="1"/>
</dbReference>
<dbReference type="NCBIfam" id="NF045485">
    <property type="entry name" value="FPPsyn"/>
    <property type="match status" value="1"/>
</dbReference>
<dbReference type="InterPro" id="IPR008949">
    <property type="entry name" value="Isoprenoid_synthase_dom_sf"/>
</dbReference>
<dbReference type="SFLD" id="SFLDG01017">
    <property type="entry name" value="Polyprenyl_Transferase_Like"/>
    <property type="match status" value="1"/>
</dbReference>
<dbReference type="GO" id="GO:0005737">
    <property type="term" value="C:cytoplasm"/>
    <property type="evidence" value="ECO:0007669"/>
    <property type="project" value="UniProtKB-ARBA"/>
</dbReference>
<evidence type="ECO:0000256" key="6">
    <source>
        <dbReference type="ARBA" id="ARBA00023229"/>
    </source>
</evidence>
<sequence>MNFIKYLEDRKLLVNNFLEKRTAKKGISRVDEAMAYSLLAGGKRLRPILLMAAADAVGGNGYNYLSVACGLEMIHTYSLIHDDLPVMDNDDYRRGRLTNHKVYGEALALLAGDGLLTLAFEVMLEQKNIAPEVLIETVKEVAMCAGNYGMVGGQVLDLDSEDKQITQAQMRTLHEAKTGALFIAAVRSGARMAGAQSEELLAMTHFAELFGLAFQITDDIMDVESTKEEMGKDSGSDAKLNKSTYVTLYTLEGAKALAEKTLHEALECLEPFGPKAEPLREITKMLYNRKN</sequence>
<dbReference type="SFLD" id="SFLDS00005">
    <property type="entry name" value="Isoprenoid_Synthase_Type_I"/>
    <property type="match status" value="1"/>
</dbReference>
<keyword evidence="3 7" id="KW-0808">Transferase</keyword>
<dbReference type="InterPro" id="IPR000092">
    <property type="entry name" value="Polyprenyl_synt"/>
</dbReference>
<dbReference type="Gene3D" id="1.10.600.10">
    <property type="entry name" value="Farnesyl Diphosphate Synthase"/>
    <property type="match status" value="1"/>
</dbReference>
<dbReference type="GO" id="GO:0046872">
    <property type="term" value="F:metal ion binding"/>
    <property type="evidence" value="ECO:0007669"/>
    <property type="project" value="UniProtKB-KW"/>
</dbReference>